<keyword evidence="7" id="KW-0408">Iron</keyword>
<evidence type="ECO:0000256" key="9">
    <source>
        <dbReference type="PIRNR" id="PIRNR000159"/>
    </source>
</evidence>
<dbReference type="InterPro" id="IPR017896">
    <property type="entry name" value="4Fe4S_Fe-S-bd"/>
</dbReference>
<comment type="function">
    <text evidence="9">Oxidoreductase required for the transfer of electrons from pyruvate to flavodoxin.</text>
</comment>
<dbReference type="InterPro" id="IPR033412">
    <property type="entry name" value="PFOR_II"/>
</dbReference>
<dbReference type="RefSeq" id="WP_201075442.1">
    <property type="nucleotide sequence ID" value="NZ_CP067420.1"/>
</dbReference>
<dbReference type="Proteomes" id="UP000595197">
    <property type="component" value="Chromosome"/>
</dbReference>
<dbReference type="InterPro" id="IPR011895">
    <property type="entry name" value="Pyrv_flavodox_OxRed"/>
</dbReference>
<reference evidence="12" key="1">
    <citation type="submission" date="2021-02" db="EMBL/GenBank/DDBJ databases">
        <title>Skermanella TT6 skin isolate.</title>
        <authorList>
            <person name="Lee K."/>
            <person name="Ganzorig M."/>
        </authorList>
    </citation>
    <scope>NUCLEOTIDE SEQUENCE</scope>
    <source>
        <strain evidence="12">TT6</strain>
    </source>
</reference>
<evidence type="ECO:0000256" key="8">
    <source>
        <dbReference type="ARBA" id="ARBA00023014"/>
    </source>
</evidence>
<protein>
    <recommendedName>
        <fullName evidence="9">Pyruvate-flavodoxin oxidoreductase</fullName>
        <ecNumber evidence="9">1.2.7.-</ecNumber>
    </recommendedName>
</protein>
<keyword evidence="13" id="KW-1185">Reference proteome</keyword>
<comment type="catalytic activity">
    <reaction evidence="9">
        <text>oxidized [flavodoxin] + pyruvate + CoA + 2 H(+) = reduced [flavodoxin] + acetyl-CoA + CO2</text>
        <dbReference type="Rhea" id="RHEA:44140"/>
        <dbReference type="Rhea" id="RHEA-COMP:10622"/>
        <dbReference type="Rhea" id="RHEA-COMP:10623"/>
        <dbReference type="ChEBI" id="CHEBI:15361"/>
        <dbReference type="ChEBI" id="CHEBI:15378"/>
        <dbReference type="ChEBI" id="CHEBI:16526"/>
        <dbReference type="ChEBI" id="CHEBI:57287"/>
        <dbReference type="ChEBI" id="CHEBI:57288"/>
        <dbReference type="ChEBI" id="CHEBI:57618"/>
        <dbReference type="ChEBI" id="CHEBI:58210"/>
    </reaction>
</comment>
<dbReference type="InterPro" id="IPR011766">
    <property type="entry name" value="TPP_enzyme_TPP-bd"/>
</dbReference>
<evidence type="ECO:0000256" key="3">
    <source>
        <dbReference type="ARBA" id="ARBA00022485"/>
    </source>
</evidence>
<dbReference type="SUPFAM" id="SSF52922">
    <property type="entry name" value="TK C-terminal domain-like"/>
    <property type="match status" value="1"/>
</dbReference>
<evidence type="ECO:0000256" key="7">
    <source>
        <dbReference type="ARBA" id="ARBA00023004"/>
    </source>
</evidence>
<dbReference type="InterPro" id="IPR037112">
    <property type="entry name" value="Pyrv-flavodox_OxR_EKR_sf"/>
</dbReference>
<keyword evidence="3" id="KW-0004">4Fe-4S</keyword>
<evidence type="ECO:0000259" key="11">
    <source>
        <dbReference type="PROSITE" id="PS51379"/>
    </source>
</evidence>
<dbReference type="InterPro" id="IPR050722">
    <property type="entry name" value="Pyruvate:ferred/Flavod_OxRd"/>
</dbReference>
<evidence type="ECO:0000256" key="10">
    <source>
        <dbReference type="SAM" id="MobiDB-lite"/>
    </source>
</evidence>
<dbReference type="EC" id="1.2.7.-" evidence="9"/>
<dbReference type="CDD" id="cd07034">
    <property type="entry name" value="TPP_PYR_PFOR_IOR-alpha_like"/>
    <property type="match status" value="1"/>
</dbReference>
<dbReference type="Pfam" id="PF17147">
    <property type="entry name" value="PFOR_II"/>
    <property type="match status" value="1"/>
</dbReference>
<dbReference type="PROSITE" id="PS51379">
    <property type="entry name" value="4FE4S_FER_2"/>
    <property type="match status" value="2"/>
</dbReference>
<feature type="region of interest" description="Disordered" evidence="10">
    <location>
        <begin position="1"/>
        <end position="23"/>
    </location>
</feature>
<dbReference type="Pfam" id="PF01558">
    <property type="entry name" value="POR"/>
    <property type="match status" value="1"/>
</dbReference>
<keyword evidence="6 9" id="KW-0560">Oxidoreductase</keyword>
<proteinExistence type="inferred from homology"/>
<keyword evidence="12" id="KW-0670">Pyruvate</keyword>
<evidence type="ECO:0000313" key="13">
    <source>
        <dbReference type="Proteomes" id="UP000595197"/>
    </source>
</evidence>
<dbReference type="PANTHER" id="PTHR32154">
    <property type="entry name" value="PYRUVATE-FLAVODOXIN OXIDOREDUCTASE-RELATED"/>
    <property type="match status" value="1"/>
</dbReference>
<dbReference type="PANTHER" id="PTHR32154:SF0">
    <property type="entry name" value="PYRUVATE-FLAVODOXIN OXIDOREDUCTASE-RELATED"/>
    <property type="match status" value="1"/>
</dbReference>
<dbReference type="InterPro" id="IPR009014">
    <property type="entry name" value="Transketo_C/PFOR_II"/>
</dbReference>
<keyword evidence="8" id="KW-0411">Iron-sulfur</keyword>
<feature type="domain" description="4Fe-4S ferredoxin-type" evidence="11">
    <location>
        <begin position="698"/>
        <end position="727"/>
    </location>
</feature>
<dbReference type="InterPro" id="IPR002880">
    <property type="entry name" value="Pyrv_Fd/Flavodoxin_OxRdtase_N"/>
</dbReference>
<dbReference type="PIRSF" id="PIRSF000159">
    <property type="entry name" value="NifJ"/>
    <property type="match status" value="1"/>
</dbReference>
<evidence type="ECO:0000313" key="12">
    <source>
        <dbReference type="EMBL" id="QQP89328.1"/>
    </source>
</evidence>
<dbReference type="InterPro" id="IPR019456">
    <property type="entry name" value="Pyrv-flavodox_OxRtase_EKR"/>
</dbReference>
<keyword evidence="4" id="KW-0479">Metal-binding</keyword>
<dbReference type="InterPro" id="IPR019752">
    <property type="entry name" value="Pyrv/ketoisovalerate_OxRed_cat"/>
</dbReference>
<feature type="domain" description="4Fe-4S ferredoxin-type" evidence="11">
    <location>
        <begin position="754"/>
        <end position="784"/>
    </location>
</feature>
<dbReference type="PROSITE" id="PS00198">
    <property type="entry name" value="4FE4S_FER_1"/>
    <property type="match status" value="2"/>
</dbReference>
<evidence type="ECO:0000256" key="2">
    <source>
        <dbReference type="ARBA" id="ARBA00022448"/>
    </source>
</evidence>
<dbReference type="CDD" id="cd03377">
    <property type="entry name" value="TPP_PFOR_PNO"/>
    <property type="match status" value="1"/>
</dbReference>
<dbReference type="InterPro" id="IPR017900">
    <property type="entry name" value="4Fe4S_Fe_S_CS"/>
</dbReference>
<evidence type="ECO:0000256" key="5">
    <source>
        <dbReference type="ARBA" id="ARBA00022982"/>
    </source>
</evidence>
<accession>A0ABX7B7K1</accession>
<dbReference type="Pfam" id="PF02775">
    <property type="entry name" value="TPP_enzyme_C"/>
    <property type="match status" value="1"/>
</dbReference>
<sequence length="1197" mass="128936">MPDDGSVSIARSSGEGRTQAGEVIDGNQAAASVAYRASEVIAIYPITPASPMGELADEWAAKGLPNLWGQVPRVVEMQSEGGAAGAIHGALQAGALATSFTASQGLLLMIPNLYKIAGELTPFVLHVAARTLATHALSIFGDHSDVMACRQTGFAMLASSSVQEAQDMALVAHAATLESRIPFIHFFDGFRTSHELNRVAVLEDEQIRALLDGDATDAPRRRALTPDHPVIRGTAQNADVFFQAREACNPYYEACPGIVRGVLDRFAALTGRRYAPFDYDGAPDAERVVVAMGSGAQTVRETALWLAARGHKVGALTVRLYRPFDTAGFLEALPRTVRAVAVLDRTKEPGSVGEPLFLDVVAALADAPAEFPVRPVVIGGRYGLSSKEFTPGMAAAVFEELAGPQPKRRFTVGITDDVGHSSLAFDPDFDIEPPDTVRAVFFGLGSDGTVGANKNSLKIIAGHSGAHAQGYFVYDSRKAGATTVSHLRFGRQPVRAPWLIRKADFVACHHAPLLERADVLELAAPGAQVLLNLPGTPEEVWDRLPREVQELAIERGLRLHAIDASRVARDAGLGRRINTIMQTCFFALSEVMPRDEAIAGIRAAIEKSYGRRSEEMVRRNNAAVDEALAHLVPVPVPSRPTGRPRPPAVPGDAPDFVKRVTALMLAGHGDRLPVSAFPVDGTWPLGTTRYEKRMIATEIPIWNAELCIQCNKCAMVCPHAAIRVKAAAPADLADAPEGFAALDYRGDEFQGAKYLLQVAPDDCTGCTLCVEVCPAKDKGNPRRKALEMRPAETVRPAARPLWDHFRQVPEVPRERVPHNVKQVQLFEPLFEFSGACAGCGETPYVKLLTQLFGDRAVIANATGCSSIYGGNLPTTPYAANADGRGPAWANSLFEDNAEFGFGIRVGIDQLGDQARSLLRALEHELPDGLVQGLLAEGPAGEAALKARREAVAELRRQLSGIAGLAARRLELLADYLAPKSVWIVGGDGWAYDIGYGGLDHVLSSDRDVNVLVLDTEVYSNTGGQQSKATPLGASAKFAMAGRAVGKKDLGMLAMAYGHVYVAHVAFGAKDAQTVKAFMEAESYPGPSLIIAYSPCVAHGYDLCHQLDQQKLAVDSGHWPLFRYDPRRLAAGQPPLQLDSGPPKARLADFMANETRFGVVRRDDPERFRRLLKAAETENRLRLDLYRHMAGFVEPAAD</sequence>
<keyword evidence="5 9" id="KW-0249">Electron transport</keyword>
<dbReference type="Gene3D" id="3.40.50.970">
    <property type="match status" value="2"/>
</dbReference>
<evidence type="ECO:0000256" key="4">
    <source>
        <dbReference type="ARBA" id="ARBA00022723"/>
    </source>
</evidence>
<dbReference type="SUPFAM" id="SSF53323">
    <property type="entry name" value="Pyruvate-ferredoxin oxidoreductase, PFOR, domain III"/>
    <property type="match status" value="1"/>
</dbReference>
<comment type="similarity">
    <text evidence="1 9">Belongs to the pyruvate:ferredoxin/flavodoxin oxidoreductase family.</text>
</comment>
<keyword evidence="2 9" id="KW-0813">Transport</keyword>
<gene>
    <name evidence="12" type="primary">nifJ</name>
    <name evidence="12" type="ORF">IGS68_25630</name>
</gene>
<dbReference type="Gene3D" id="3.40.920.10">
    <property type="entry name" value="Pyruvate-ferredoxin oxidoreductase, PFOR, domain III"/>
    <property type="match status" value="1"/>
</dbReference>
<dbReference type="SUPFAM" id="SSF52518">
    <property type="entry name" value="Thiamin diphosphate-binding fold (THDP-binding)"/>
    <property type="match status" value="2"/>
</dbReference>
<dbReference type="Gene3D" id="3.40.50.920">
    <property type="match status" value="1"/>
</dbReference>
<dbReference type="SUPFAM" id="SSF54862">
    <property type="entry name" value="4Fe-4S ferredoxins"/>
    <property type="match status" value="1"/>
</dbReference>
<dbReference type="InterPro" id="IPR029061">
    <property type="entry name" value="THDP-binding"/>
</dbReference>
<evidence type="ECO:0000256" key="6">
    <source>
        <dbReference type="ARBA" id="ARBA00023002"/>
    </source>
</evidence>
<dbReference type="Gene3D" id="4.10.780.10">
    <property type="entry name" value="Pyruvate-flavodoxin oxidoreductase, EKR domain"/>
    <property type="match status" value="1"/>
</dbReference>
<dbReference type="Gene3D" id="3.30.70.20">
    <property type="match status" value="1"/>
</dbReference>
<dbReference type="Pfam" id="PF10371">
    <property type="entry name" value="EKR"/>
    <property type="match status" value="1"/>
</dbReference>
<organism evidence="12 13">
    <name type="scientific">Skermanella cutis</name>
    <dbReference type="NCBI Taxonomy" id="2775420"/>
    <lineage>
        <taxon>Bacteria</taxon>
        <taxon>Pseudomonadati</taxon>
        <taxon>Pseudomonadota</taxon>
        <taxon>Alphaproteobacteria</taxon>
        <taxon>Rhodospirillales</taxon>
        <taxon>Azospirillaceae</taxon>
        <taxon>Skermanella</taxon>
    </lineage>
</organism>
<dbReference type="NCBIfam" id="TIGR02176">
    <property type="entry name" value="pyruv_ox_red"/>
    <property type="match status" value="1"/>
</dbReference>
<dbReference type="Pfam" id="PF01855">
    <property type="entry name" value="POR_N"/>
    <property type="match status" value="1"/>
</dbReference>
<dbReference type="Pfam" id="PF12838">
    <property type="entry name" value="Fer4_7"/>
    <property type="match status" value="1"/>
</dbReference>
<name>A0ABX7B7K1_9PROT</name>
<evidence type="ECO:0000256" key="1">
    <source>
        <dbReference type="ARBA" id="ARBA00009032"/>
    </source>
</evidence>
<dbReference type="InterPro" id="IPR002869">
    <property type="entry name" value="Pyrv_flavodox_OxRed_cen"/>
</dbReference>
<dbReference type="SMART" id="SM00890">
    <property type="entry name" value="EKR"/>
    <property type="match status" value="1"/>
</dbReference>
<dbReference type="EMBL" id="CP067420">
    <property type="protein sequence ID" value="QQP89328.1"/>
    <property type="molecule type" value="Genomic_DNA"/>
</dbReference>